<dbReference type="Pfam" id="PF12627">
    <property type="entry name" value="PolyA_pol_RNAbd"/>
    <property type="match status" value="1"/>
</dbReference>
<keyword evidence="5" id="KW-0479">Metal-binding</keyword>
<dbReference type="PANTHER" id="PTHR47545:SF1">
    <property type="entry name" value="MULTIFUNCTIONAL CCA PROTEIN"/>
    <property type="match status" value="1"/>
</dbReference>
<comment type="similarity">
    <text evidence="11">Belongs to the tRNA nucleotidyltransferase/poly(A) polymerase family.</text>
</comment>
<keyword evidence="3" id="KW-0819">tRNA processing</keyword>
<evidence type="ECO:0000256" key="8">
    <source>
        <dbReference type="ARBA" id="ARBA00022840"/>
    </source>
</evidence>
<feature type="domain" description="Poly A polymerase head" evidence="12">
    <location>
        <begin position="20"/>
        <end position="129"/>
    </location>
</feature>
<keyword evidence="6" id="KW-0547">Nucleotide-binding</keyword>
<dbReference type="InterPro" id="IPR050124">
    <property type="entry name" value="tRNA_CCA-adding_enzyme"/>
</dbReference>
<keyword evidence="16" id="KW-1185">Reference proteome</keyword>
<evidence type="ECO:0000259" key="13">
    <source>
        <dbReference type="Pfam" id="PF01966"/>
    </source>
</evidence>
<evidence type="ECO:0000256" key="9">
    <source>
        <dbReference type="ARBA" id="ARBA00022842"/>
    </source>
</evidence>
<evidence type="ECO:0000256" key="4">
    <source>
        <dbReference type="ARBA" id="ARBA00022695"/>
    </source>
</evidence>
<reference evidence="15" key="1">
    <citation type="submission" date="2022-12" db="EMBL/GenBank/DDBJ databases">
        <authorList>
            <person name="Wang J."/>
        </authorList>
    </citation>
    <scope>NUCLEOTIDE SEQUENCE</scope>
    <source>
        <strain evidence="15">HY-45-18</strain>
    </source>
</reference>
<evidence type="ECO:0000259" key="14">
    <source>
        <dbReference type="Pfam" id="PF12627"/>
    </source>
</evidence>
<comment type="caution">
    <text evidence="15">The sequence shown here is derived from an EMBL/GenBank/DDBJ whole genome shotgun (WGS) entry which is preliminary data.</text>
</comment>
<dbReference type="InterPro" id="IPR003607">
    <property type="entry name" value="HD/PDEase_dom"/>
</dbReference>
<dbReference type="Gene3D" id="1.10.3090.10">
    <property type="entry name" value="cca-adding enzyme, domain 2"/>
    <property type="match status" value="1"/>
</dbReference>
<evidence type="ECO:0000256" key="1">
    <source>
        <dbReference type="ARBA" id="ARBA00001946"/>
    </source>
</evidence>
<evidence type="ECO:0000256" key="11">
    <source>
        <dbReference type="RuleBase" id="RU003953"/>
    </source>
</evidence>
<organism evidence="15 16">
    <name type="scientific">Clostridium aestuarii</name>
    <dbReference type="NCBI Taxonomy" id="338193"/>
    <lineage>
        <taxon>Bacteria</taxon>
        <taxon>Bacillati</taxon>
        <taxon>Bacillota</taxon>
        <taxon>Clostridia</taxon>
        <taxon>Eubacteriales</taxon>
        <taxon>Clostridiaceae</taxon>
        <taxon>Clostridium</taxon>
    </lineage>
</organism>
<dbReference type="RefSeq" id="WP_268041117.1">
    <property type="nucleotide sequence ID" value="NZ_JAPQER010000004.1"/>
</dbReference>
<evidence type="ECO:0000256" key="6">
    <source>
        <dbReference type="ARBA" id="ARBA00022741"/>
    </source>
</evidence>
<dbReference type="Proteomes" id="UP001078443">
    <property type="component" value="Unassembled WGS sequence"/>
</dbReference>
<feature type="domain" description="HD" evidence="13">
    <location>
        <begin position="261"/>
        <end position="335"/>
    </location>
</feature>
<keyword evidence="9" id="KW-0460">Magnesium</keyword>
<evidence type="ECO:0000259" key="12">
    <source>
        <dbReference type="Pfam" id="PF01743"/>
    </source>
</evidence>
<protein>
    <submittedName>
        <fullName evidence="15">HD domain-containing protein</fullName>
    </submittedName>
</protein>
<evidence type="ECO:0000256" key="2">
    <source>
        <dbReference type="ARBA" id="ARBA00022679"/>
    </source>
</evidence>
<dbReference type="InterPro" id="IPR002646">
    <property type="entry name" value="PolA_pol_head_dom"/>
</dbReference>
<dbReference type="InterPro" id="IPR032828">
    <property type="entry name" value="PolyA_RNA-bd"/>
</dbReference>
<evidence type="ECO:0000256" key="3">
    <source>
        <dbReference type="ARBA" id="ARBA00022694"/>
    </source>
</evidence>
<proteinExistence type="inferred from homology"/>
<dbReference type="Gene3D" id="3.30.460.10">
    <property type="entry name" value="Beta Polymerase, domain 2"/>
    <property type="match status" value="1"/>
</dbReference>
<evidence type="ECO:0000256" key="5">
    <source>
        <dbReference type="ARBA" id="ARBA00022723"/>
    </source>
</evidence>
<dbReference type="InterPro" id="IPR043519">
    <property type="entry name" value="NT_sf"/>
</dbReference>
<keyword evidence="8" id="KW-0067">ATP-binding</keyword>
<dbReference type="InterPro" id="IPR006674">
    <property type="entry name" value="HD_domain"/>
</dbReference>
<keyword evidence="10 11" id="KW-0694">RNA-binding</keyword>
<gene>
    <name evidence="15" type="ORF">OW763_10640</name>
</gene>
<dbReference type="SUPFAM" id="SSF81301">
    <property type="entry name" value="Nucleotidyltransferase"/>
    <property type="match status" value="1"/>
</dbReference>
<evidence type="ECO:0000256" key="10">
    <source>
        <dbReference type="ARBA" id="ARBA00022884"/>
    </source>
</evidence>
<dbReference type="SUPFAM" id="SSF81891">
    <property type="entry name" value="Poly A polymerase C-terminal region-like"/>
    <property type="match status" value="1"/>
</dbReference>
<evidence type="ECO:0000313" key="16">
    <source>
        <dbReference type="Proteomes" id="UP001078443"/>
    </source>
</evidence>
<dbReference type="EMBL" id="JAPQER010000004">
    <property type="protein sequence ID" value="MCY6484797.1"/>
    <property type="molecule type" value="Genomic_DNA"/>
</dbReference>
<accession>A0ABT4D123</accession>
<sequence length="454" mass="53359">MKFAVEDIKNILNDIGGTGYIIGGYIRDKMTNHKNNIKDIDIIYEGNIGLFINKLKEKGYSVFPLKQDKGIYRASKEAVIIDIAELKGNDIEEDLKSRDFTINAVALKLIDNKIIDIFDGRKHMKSRIIHEVSPNSIKNDKIRILRAFRFAIKYDMHFSKSCQEHIIEESKYIKDCPKERILSELMQIIEHDNNGIAFEELDKYHVLKNLIPYVDELKVIGKCKYHIEDAFTHMKLVYKNFKEVLQQEQNINGLELNIFNEQIGEFKTREYAAFAAFCHDIGKAKCYRKIGERVSFIGHDEQGAIIMREVCRKLGFPKRAQKLIIKLVEAHMYPLSLCKNKVKNPKKSFYKFFSRYNEYIPYILTLSYCDMHATKMLYDPDNEEEEFINYIERLFEEYSLYKKVKGNRFFNGKEIIEFTGAKGEQIKEILEELDRLTYYGQINSREEAIKWIKG</sequence>
<dbReference type="CDD" id="cd00077">
    <property type="entry name" value="HDc"/>
    <property type="match status" value="1"/>
</dbReference>
<keyword evidence="2 11" id="KW-0808">Transferase</keyword>
<dbReference type="Pfam" id="PF01966">
    <property type="entry name" value="HD"/>
    <property type="match status" value="1"/>
</dbReference>
<keyword evidence="4" id="KW-0548">Nucleotidyltransferase</keyword>
<evidence type="ECO:0000256" key="7">
    <source>
        <dbReference type="ARBA" id="ARBA00022800"/>
    </source>
</evidence>
<dbReference type="Pfam" id="PF01743">
    <property type="entry name" value="PolyA_pol"/>
    <property type="match status" value="1"/>
</dbReference>
<comment type="cofactor">
    <cofactor evidence="1">
        <name>Mg(2+)</name>
        <dbReference type="ChEBI" id="CHEBI:18420"/>
    </cofactor>
</comment>
<keyword evidence="7" id="KW-0692">RNA repair</keyword>
<evidence type="ECO:0000313" key="15">
    <source>
        <dbReference type="EMBL" id="MCY6484797.1"/>
    </source>
</evidence>
<feature type="domain" description="tRNA nucleotidyltransferase/poly(A) polymerase RNA and SrmB- binding" evidence="14">
    <location>
        <begin position="155"/>
        <end position="216"/>
    </location>
</feature>
<name>A0ABT4D123_9CLOT</name>
<dbReference type="PANTHER" id="PTHR47545">
    <property type="entry name" value="MULTIFUNCTIONAL CCA PROTEIN"/>
    <property type="match status" value="1"/>
</dbReference>